<dbReference type="InterPro" id="IPR011009">
    <property type="entry name" value="Kinase-like_dom_sf"/>
</dbReference>
<dbReference type="PROSITE" id="PS50294">
    <property type="entry name" value="WD_REPEATS_REGION"/>
    <property type="match status" value="1"/>
</dbReference>
<feature type="repeat" description="WD" evidence="3">
    <location>
        <begin position="877"/>
        <end position="910"/>
    </location>
</feature>
<dbReference type="InterPro" id="IPR015943">
    <property type="entry name" value="WD40/YVTN_repeat-like_dom_sf"/>
</dbReference>
<dbReference type="OrthoDB" id="273771at2759"/>
<feature type="compositionally biased region" description="Basic and acidic residues" evidence="4">
    <location>
        <begin position="326"/>
        <end position="340"/>
    </location>
</feature>
<evidence type="ECO:0000313" key="7">
    <source>
        <dbReference type="Proteomes" id="UP000077755"/>
    </source>
</evidence>
<dbReference type="KEGG" id="dcr:108208404"/>
<feature type="repeat" description="WD" evidence="3">
    <location>
        <begin position="791"/>
        <end position="833"/>
    </location>
</feature>
<dbReference type="PROSITE" id="PS50082">
    <property type="entry name" value="WD_REPEATS_2"/>
    <property type="match status" value="3"/>
</dbReference>
<proteinExistence type="predicted"/>
<keyword evidence="1 3" id="KW-0853">WD repeat</keyword>
<feature type="region of interest" description="Disordered" evidence="4">
    <location>
        <begin position="211"/>
        <end position="230"/>
    </location>
</feature>
<dbReference type="InterPro" id="IPR019775">
    <property type="entry name" value="WD40_repeat_CS"/>
</dbReference>
<feature type="region of interest" description="Disordered" evidence="4">
    <location>
        <begin position="1"/>
        <end position="29"/>
    </location>
</feature>
<dbReference type="SUPFAM" id="SSF50978">
    <property type="entry name" value="WD40 repeat-like"/>
    <property type="match status" value="1"/>
</dbReference>
<dbReference type="Pfam" id="PF00400">
    <property type="entry name" value="WD40"/>
    <property type="match status" value="2"/>
</dbReference>
<evidence type="ECO:0000256" key="1">
    <source>
        <dbReference type="ARBA" id="ARBA00022574"/>
    </source>
</evidence>
<feature type="compositionally biased region" description="Polar residues" evidence="4">
    <location>
        <begin position="15"/>
        <end position="26"/>
    </location>
</feature>
<dbReference type="PROSITE" id="PS00678">
    <property type="entry name" value="WD_REPEATS_1"/>
    <property type="match status" value="2"/>
</dbReference>
<dbReference type="Gene3D" id="2.130.10.10">
    <property type="entry name" value="YVTN repeat-like/Quinoprotein amine dehydrogenase"/>
    <property type="match status" value="1"/>
</dbReference>
<sequence length="1000" mass="110549">MTKQGTLEAKHLESMNASEQAESSSCHHSKVTCEEFTPKNCSSENLAVPSKFGTDNLQSAQSRWNEPLSGQVSDRVSYTRDRDDVGCSSKSGLDRMSPDKQGSVDGTSDGDVAGRFNSGETSDLRKDVVCATKSELVDGNSPKNNCNEVEETGSLLASTNALVLSSSCTRTKMLTKSGNTQYFVKDTLKDKGTLCRGTAPCGEFLGQSYPEASSPNKVDTSAPLNSSRGVDLTEDASTYQNNLDSNALMLPHDGVSLRLWLKFGENNRNKVKSLHIFKQIVDAVSDVHSKGIVLLNLCPSYFKLLQSNEVTYIGSTVQIENISDQGAHDKPNYQNEKRPMESSSNPEAKRNKLGENPKLVISEPQSPNRSGVAAANENDVRSGGAQWNAMCNISNPKPVHVTESDISTVQMSDSSKLVLGSANNKSEEAKWYASPEEFNKRPCILPSNIYSLGILLVELLSAFDSERGRGVAMFNLRNRILPPDFLAENPEEARLCFWLLHPEPSFRPSIREIVESDVIKDIEDLSNSSSSFNHDDIDQSELLLHFLNSLQQHKHDRSSKLIKEITLLENDIEEVNKRRRRMSFSPEDLVHAREEVPRESSSGVNCNKSPQVSHEEMLVKNLDQLEKTYFSMRSNVGSSSTEPIRCDFKEMCSQETSYQAKNDGEMKKSTDDLGAFYNGLGKYARYTKFKVCATLSTENLYNLNIISSLSFDPNEDYFAVAGVSKKIKIHNFHAVLDNTGDGQYPVMQMSNNSKLSCTCWNNNISNCLASSDYDGAVKLWDTETGKEVSRYTEHSKRAWSVDFSQVSPTKLASGGDDCSVKLWDTNQKSSAMSIRIISPVCCVQFHSKSSNLLAFGASNSHTYCMDLRNTKKPWCMLVGHANPVSYIKFLDSETAISASTDSTLKIWDLNKRGSCISTLAGHTNKKIFVGLSVTDDGYIMCGSETNEVFAYHRSFSMPITSHKFGDDEDGHFVSAVCSRKQSELMVAANSTGSIKVLQMV</sequence>
<keyword evidence="2" id="KW-0677">Repeat</keyword>
<reference evidence="6" key="2">
    <citation type="submission" date="2022-03" db="EMBL/GenBank/DDBJ databases">
        <title>Draft title - Genomic analysis of global carrot germplasm unveils the trajectory of domestication and the origin of high carotenoid orange carrot.</title>
        <authorList>
            <person name="Iorizzo M."/>
            <person name="Ellison S."/>
            <person name="Senalik D."/>
            <person name="Macko-Podgorni A."/>
            <person name="Grzebelus D."/>
            <person name="Bostan H."/>
            <person name="Rolling W."/>
            <person name="Curaba J."/>
            <person name="Simon P."/>
        </authorList>
    </citation>
    <scope>NUCLEOTIDE SEQUENCE</scope>
    <source>
        <tissue evidence="6">Leaf</tissue>
    </source>
</reference>
<keyword evidence="7" id="KW-1185">Reference proteome</keyword>
<dbReference type="Gramene" id="KZN06026">
    <property type="protein sequence ID" value="KZN06026"/>
    <property type="gene ID" value="DCAR_006863"/>
</dbReference>
<dbReference type="GO" id="GO:0009640">
    <property type="term" value="P:photomorphogenesis"/>
    <property type="evidence" value="ECO:0007669"/>
    <property type="project" value="InterPro"/>
</dbReference>
<feature type="compositionally biased region" description="Polar residues" evidence="4">
    <location>
        <begin position="53"/>
        <end position="76"/>
    </location>
</feature>
<evidence type="ECO:0000313" key="6">
    <source>
        <dbReference type="EMBL" id="WOG88496.1"/>
    </source>
</evidence>
<evidence type="ECO:0000313" key="5">
    <source>
        <dbReference type="EMBL" id="KZN06026.1"/>
    </source>
</evidence>
<feature type="region of interest" description="Disordered" evidence="4">
    <location>
        <begin position="44"/>
        <end position="119"/>
    </location>
</feature>
<dbReference type="InterPro" id="IPR020472">
    <property type="entry name" value="WD40_PAC1"/>
</dbReference>
<dbReference type="Proteomes" id="UP000077755">
    <property type="component" value="Chromosome 2"/>
</dbReference>
<dbReference type="InterPro" id="IPR044630">
    <property type="entry name" value="SPA1/2/3/4"/>
</dbReference>
<protein>
    <submittedName>
        <fullName evidence="5">Uncharacterized protein</fullName>
    </submittedName>
</protein>
<evidence type="ECO:0000256" key="3">
    <source>
        <dbReference type="PROSITE-ProRule" id="PRU00221"/>
    </source>
</evidence>
<name>A0A166E331_DAUCS</name>
<dbReference type="AlphaFoldDB" id="A0A166E331"/>
<dbReference type="InterPro" id="IPR001680">
    <property type="entry name" value="WD40_rpt"/>
</dbReference>
<feature type="repeat" description="WD" evidence="3">
    <location>
        <begin position="748"/>
        <end position="790"/>
    </location>
</feature>
<gene>
    <name evidence="5" type="ORF">DCAR_006863</name>
    <name evidence="6" type="ORF">DCAR_0207731</name>
</gene>
<feature type="compositionally biased region" description="Polar residues" evidence="4">
    <location>
        <begin position="211"/>
        <end position="228"/>
    </location>
</feature>
<accession>A0A166E331</accession>
<organism evidence="5">
    <name type="scientific">Daucus carota subsp. sativus</name>
    <name type="common">Carrot</name>
    <dbReference type="NCBI Taxonomy" id="79200"/>
    <lineage>
        <taxon>Eukaryota</taxon>
        <taxon>Viridiplantae</taxon>
        <taxon>Streptophyta</taxon>
        <taxon>Embryophyta</taxon>
        <taxon>Tracheophyta</taxon>
        <taxon>Spermatophyta</taxon>
        <taxon>Magnoliopsida</taxon>
        <taxon>eudicotyledons</taxon>
        <taxon>Gunneridae</taxon>
        <taxon>Pentapetalae</taxon>
        <taxon>asterids</taxon>
        <taxon>campanulids</taxon>
        <taxon>Apiales</taxon>
        <taxon>Apiaceae</taxon>
        <taxon>Apioideae</taxon>
        <taxon>Scandiceae</taxon>
        <taxon>Daucinae</taxon>
        <taxon>Daucus</taxon>
        <taxon>Daucus sect. Daucus</taxon>
    </lineage>
</organism>
<dbReference type="STRING" id="79200.A0A166E331"/>
<evidence type="ECO:0000256" key="4">
    <source>
        <dbReference type="SAM" id="MobiDB-lite"/>
    </source>
</evidence>
<dbReference type="PANTHER" id="PTHR44218:SF6">
    <property type="entry name" value="PROTEIN SUPPRESSOR OF PHYA-105 1"/>
    <property type="match status" value="1"/>
</dbReference>
<dbReference type="Gene3D" id="1.10.510.10">
    <property type="entry name" value="Transferase(Phosphotransferase) domain 1"/>
    <property type="match status" value="1"/>
</dbReference>
<dbReference type="PRINTS" id="PR00320">
    <property type="entry name" value="GPROTEINBRPT"/>
</dbReference>
<evidence type="ECO:0000256" key="2">
    <source>
        <dbReference type="ARBA" id="ARBA00022737"/>
    </source>
</evidence>
<dbReference type="SUPFAM" id="SSF56112">
    <property type="entry name" value="Protein kinase-like (PK-like)"/>
    <property type="match status" value="1"/>
</dbReference>
<dbReference type="InterPro" id="IPR036322">
    <property type="entry name" value="WD40_repeat_dom_sf"/>
</dbReference>
<feature type="region of interest" description="Disordered" evidence="4">
    <location>
        <begin position="323"/>
        <end position="376"/>
    </location>
</feature>
<dbReference type="EMBL" id="LNRQ01000002">
    <property type="protein sequence ID" value="KZN06026.1"/>
    <property type="molecule type" value="Genomic_DNA"/>
</dbReference>
<reference evidence="5" key="1">
    <citation type="journal article" date="2016" name="Nat. Genet.">
        <title>A high-quality carrot genome assembly provides new insights into carotenoid accumulation and asterid genome evolution.</title>
        <authorList>
            <person name="Iorizzo M."/>
            <person name="Ellison S."/>
            <person name="Senalik D."/>
            <person name="Zeng P."/>
            <person name="Satapoomin P."/>
            <person name="Huang J."/>
            <person name="Bowman M."/>
            <person name="Iovene M."/>
            <person name="Sanseverino W."/>
            <person name="Cavagnaro P."/>
            <person name="Yildiz M."/>
            <person name="Macko-Podgorni A."/>
            <person name="Moranska E."/>
            <person name="Grzebelus E."/>
            <person name="Grzebelus D."/>
            <person name="Ashrafi H."/>
            <person name="Zheng Z."/>
            <person name="Cheng S."/>
            <person name="Spooner D."/>
            <person name="Van Deynze A."/>
            <person name="Simon P."/>
        </authorList>
    </citation>
    <scope>NUCLEOTIDE SEQUENCE [LARGE SCALE GENOMIC DNA]</scope>
    <source>
        <tissue evidence="5">Leaf</tissue>
    </source>
</reference>
<dbReference type="PANTHER" id="PTHR44218">
    <property type="entry name" value="PROTEIN SPA1-RELATED 2"/>
    <property type="match status" value="1"/>
</dbReference>
<dbReference type="SMART" id="SM00320">
    <property type="entry name" value="WD40"/>
    <property type="match status" value="6"/>
</dbReference>
<dbReference type="EMBL" id="CP093344">
    <property type="protein sequence ID" value="WOG88496.1"/>
    <property type="molecule type" value="Genomic_DNA"/>
</dbReference>